<evidence type="ECO:0000256" key="15">
    <source>
        <dbReference type="SAM" id="MobiDB-lite"/>
    </source>
</evidence>
<keyword evidence="4" id="KW-0964">Secreted</keyword>
<keyword evidence="12" id="KW-1015">Disulfide bond</keyword>
<evidence type="ECO:0000256" key="12">
    <source>
        <dbReference type="ARBA" id="ARBA00023157"/>
    </source>
</evidence>
<comment type="cofactor">
    <cofactor evidence="1">
        <name>Zn(2+)</name>
        <dbReference type="ChEBI" id="CHEBI:29105"/>
    </cofactor>
</comment>
<evidence type="ECO:0000256" key="4">
    <source>
        <dbReference type="ARBA" id="ARBA00022525"/>
    </source>
</evidence>
<evidence type="ECO:0000256" key="6">
    <source>
        <dbReference type="ARBA" id="ARBA00022670"/>
    </source>
</evidence>
<dbReference type="SMART" id="SM00631">
    <property type="entry name" value="Zn_pept"/>
    <property type="match status" value="1"/>
</dbReference>
<evidence type="ECO:0000256" key="13">
    <source>
        <dbReference type="ARBA" id="ARBA00057299"/>
    </source>
</evidence>
<evidence type="ECO:0000259" key="16">
    <source>
        <dbReference type="PROSITE" id="PS52035"/>
    </source>
</evidence>
<comment type="function">
    <text evidence="13">Involved in the digestion of the blood meal.</text>
</comment>
<reference evidence="17 18" key="1">
    <citation type="submission" date="2024-05" db="EMBL/GenBank/DDBJ databases">
        <authorList>
            <person name="Wallberg A."/>
        </authorList>
    </citation>
    <scope>NUCLEOTIDE SEQUENCE [LARGE SCALE GENOMIC DNA]</scope>
</reference>
<feature type="active site" description="Proton donor/acceptor" evidence="14">
    <location>
        <position position="391"/>
    </location>
</feature>
<dbReference type="GO" id="GO:0006508">
    <property type="term" value="P:proteolysis"/>
    <property type="evidence" value="ECO:0007669"/>
    <property type="project" value="UniProtKB-KW"/>
</dbReference>
<feature type="region of interest" description="Disordered" evidence="15">
    <location>
        <begin position="431"/>
        <end position="480"/>
    </location>
</feature>
<dbReference type="GO" id="GO:0005615">
    <property type="term" value="C:extracellular space"/>
    <property type="evidence" value="ECO:0007669"/>
    <property type="project" value="TreeGrafter"/>
</dbReference>
<evidence type="ECO:0000256" key="11">
    <source>
        <dbReference type="ARBA" id="ARBA00023049"/>
    </source>
</evidence>
<dbReference type="Proteomes" id="UP001497623">
    <property type="component" value="Unassembled WGS sequence"/>
</dbReference>
<dbReference type="PANTHER" id="PTHR11705">
    <property type="entry name" value="PROTEASE FAMILY M14 CARBOXYPEPTIDASE A,B"/>
    <property type="match status" value="1"/>
</dbReference>
<keyword evidence="6" id="KW-0645">Protease</keyword>
<comment type="similarity">
    <text evidence="3 14">Belongs to the peptidase M14 family.</text>
</comment>
<dbReference type="Gene3D" id="3.30.70.340">
    <property type="entry name" value="Metallocarboxypeptidase-like"/>
    <property type="match status" value="1"/>
</dbReference>
<evidence type="ECO:0000256" key="7">
    <source>
        <dbReference type="ARBA" id="ARBA00022723"/>
    </source>
</evidence>
<keyword evidence="8" id="KW-0732">Signal</keyword>
<accession>A0AAV2R791</accession>
<keyword evidence="10" id="KW-0862">Zinc</keyword>
<protein>
    <recommendedName>
        <fullName evidence="16">Peptidase M14 domain-containing protein</fullName>
    </recommendedName>
</protein>
<organism evidence="17 18">
    <name type="scientific">Meganyctiphanes norvegica</name>
    <name type="common">Northern krill</name>
    <name type="synonym">Thysanopoda norvegica</name>
    <dbReference type="NCBI Taxonomy" id="48144"/>
    <lineage>
        <taxon>Eukaryota</taxon>
        <taxon>Metazoa</taxon>
        <taxon>Ecdysozoa</taxon>
        <taxon>Arthropoda</taxon>
        <taxon>Crustacea</taxon>
        <taxon>Multicrustacea</taxon>
        <taxon>Malacostraca</taxon>
        <taxon>Eumalacostraca</taxon>
        <taxon>Eucarida</taxon>
        <taxon>Euphausiacea</taxon>
        <taxon>Euphausiidae</taxon>
        <taxon>Meganyctiphanes</taxon>
    </lineage>
</organism>
<comment type="caution">
    <text evidence="17">The sequence shown here is derived from an EMBL/GenBank/DDBJ whole genome shotgun (WGS) entry which is preliminary data.</text>
</comment>
<keyword evidence="18" id="KW-1185">Reference proteome</keyword>
<dbReference type="InterPro" id="IPR000834">
    <property type="entry name" value="Peptidase_M14"/>
</dbReference>
<dbReference type="EMBL" id="CAXKWB010017219">
    <property type="protein sequence ID" value="CAL4118309.1"/>
    <property type="molecule type" value="Genomic_DNA"/>
</dbReference>
<dbReference type="SUPFAM" id="SSF53187">
    <property type="entry name" value="Zn-dependent exopeptidases"/>
    <property type="match status" value="1"/>
</dbReference>
<proteinExistence type="inferred from homology"/>
<keyword evidence="5" id="KW-0121">Carboxypeptidase</keyword>
<dbReference type="CDD" id="cd03860">
    <property type="entry name" value="M14_CP_A-B_like"/>
    <property type="match status" value="1"/>
</dbReference>
<dbReference type="Pfam" id="PF00246">
    <property type="entry name" value="Peptidase_M14"/>
    <property type="match status" value="1"/>
</dbReference>
<dbReference type="AlphaFoldDB" id="A0AAV2R791"/>
<evidence type="ECO:0000256" key="5">
    <source>
        <dbReference type="ARBA" id="ARBA00022645"/>
    </source>
</evidence>
<evidence type="ECO:0000256" key="10">
    <source>
        <dbReference type="ARBA" id="ARBA00022833"/>
    </source>
</evidence>
<name>A0AAV2R791_MEGNR</name>
<keyword evidence="9" id="KW-0378">Hydrolase</keyword>
<dbReference type="SUPFAM" id="SSF54897">
    <property type="entry name" value="Protease propeptides/inhibitors"/>
    <property type="match status" value="1"/>
</dbReference>
<feature type="compositionally biased region" description="Basic residues" evidence="15">
    <location>
        <begin position="448"/>
        <end position="472"/>
    </location>
</feature>
<dbReference type="FunFam" id="3.40.630.10:FF:000040">
    <property type="entry name" value="zinc carboxypeptidase"/>
    <property type="match status" value="1"/>
</dbReference>
<dbReference type="GO" id="GO:0008270">
    <property type="term" value="F:zinc ion binding"/>
    <property type="evidence" value="ECO:0007669"/>
    <property type="project" value="InterPro"/>
</dbReference>
<evidence type="ECO:0000256" key="3">
    <source>
        <dbReference type="ARBA" id="ARBA00005988"/>
    </source>
</evidence>
<comment type="subcellular location">
    <subcellularLocation>
        <location evidence="2">Secreted</location>
    </subcellularLocation>
</comment>
<gene>
    <name evidence="17" type="ORF">MNOR_LOCUS21417</name>
</gene>
<dbReference type="PANTHER" id="PTHR11705:SF91">
    <property type="entry name" value="FI01817P-RELATED"/>
    <property type="match status" value="1"/>
</dbReference>
<evidence type="ECO:0000256" key="14">
    <source>
        <dbReference type="PROSITE-ProRule" id="PRU01379"/>
    </source>
</evidence>
<evidence type="ECO:0000256" key="2">
    <source>
        <dbReference type="ARBA" id="ARBA00004613"/>
    </source>
</evidence>
<feature type="domain" description="Peptidase M14" evidence="16">
    <location>
        <begin position="134"/>
        <end position="425"/>
    </location>
</feature>
<keyword evidence="11" id="KW-0482">Metalloprotease</keyword>
<evidence type="ECO:0000313" key="17">
    <source>
        <dbReference type="EMBL" id="CAL4118309.1"/>
    </source>
</evidence>
<dbReference type="Gene3D" id="3.40.630.10">
    <property type="entry name" value="Zn peptidases"/>
    <property type="match status" value="1"/>
</dbReference>
<evidence type="ECO:0000256" key="9">
    <source>
        <dbReference type="ARBA" id="ARBA00022801"/>
    </source>
</evidence>
<dbReference type="PRINTS" id="PR00765">
    <property type="entry name" value="CRBOXYPTASEA"/>
</dbReference>
<dbReference type="GO" id="GO:0004181">
    <property type="term" value="F:metallocarboxypeptidase activity"/>
    <property type="evidence" value="ECO:0007669"/>
    <property type="project" value="InterPro"/>
</dbReference>
<sequence length="480" mass="54478">MLHENKCKWCSIVVAAALGIIATQLPIADSNKLLPQMMDYKEWTVLEITLENTEQKNLDILQLENQDIRPMGSPSTPYVSRIAVSPKKLKEVKKELNDHRLSFKILTTDLSRELLPTVAASREELAHGSSTYDRYMTFKEMENHIDALSTHLPNKVKHKVKGKTLEGHDIHLVTVSDYTIDEDKSVIFVEGGIHAREWISPAAAMNLIDHLVESPALTKHIEWHIMPVVNPDGYVYSKSWDRLWRKNRSGTWFFFCTGVDLNRNFGFHWAGDGASTNPCKQNYAGESQFSEKESKAVRDAVLEVKDRIEAYVTFHSYGQYIMYPWGHTVKTQHENHESLDKVGQAMAKAILTAEGKRYKVGPAGKVLYVASGASDDWVANVTGAPYIYTIELRDDGSYGFILPETKIQAGVNDAWVAMQVIAKEVMDQSNLRTTIPEDDPADLPAEPKKRRRRGCKGKIHNGKKRKRCRRTKNKDYVINH</sequence>
<evidence type="ECO:0000313" key="18">
    <source>
        <dbReference type="Proteomes" id="UP001497623"/>
    </source>
</evidence>
<dbReference type="PROSITE" id="PS52035">
    <property type="entry name" value="PEPTIDASE_M14"/>
    <property type="match status" value="1"/>
</dbReference>
<evidence type="ECO:0000256" key="1">
    <source>
        <dbReference type="ARBA" id="ARBA00001947"/>
    </source>
</evidence>
<evidence type="ECO:0000256" key="8">
    <source>
        <dbReference type="ARBA" id="ARBA00022729"/>
    </source>
</evidence>
<dbReference type="InterPro" id="IPR036990">
    <property type="entry name" value="M14A-like_propep"/>
</dbReference>
<keyword evidence="7" id="KW-0479">Metal-binding</keyword>